<dbReference type="EMBL" id="WBMT01000021">
    <property type="protein sequence ID" value="KAB2342651.1"/>
    <property type="molecule type" value="Genomic_DNA"/>
</dbReference>
<dbReference type="OrthoDB" id="4113332at2"/>
<dbReference type="RefSeq" id="WP_151566676.1">
    <property type="nucleotide sequence ID" value="NZ_WBMT01000021.1"/>
</dbReference>
<gene>
    <name evidence="5" type="ORF">F8566_37025</name>
</gene>
<evidence type="ECO:0000256" key="1">
    <source>
        <dbReference type="ARBA" id="ARBA00023125"/>
    </source>
</evidence>
<dbReference type="InterPro" id="IPR024412">
    <property type="entry name" value="Lsr2_dim_dom"/>
</dbReference>
<feature type="domain" description="Lsr2 dimerization" evidence="3">
    <location>
        <begin position="1"/>
        <end position="57"/>
    </location>
</feature>
<evidence type="ECO:0000313" key="6">
    <source>
        <dbReference type="Proteomes" id="UP000468735"/>
    </source>
</evidence>
<reference evidence="5 6" key="1">
    <citation type="submission" date="2019-09" db="EMBL/GenBank/DDBJ databases">
        <title>Actinomadura physcomitrii sp. nov., a novel actinomycete isolated from moss [Physcomitrium sphaericum (Ludw) Fuernr].</title>
        <authorList>
            <person name="Zhuang X."/>
            <person name="Liu C."/>
        </authorList>
    </citation>
    <scope>NUCLEOTIDE SEQUENCE [LARGE SCALE GENOMIC DNA]</scope>
    <source>
        <strain evidence="5 6">HMC1</strain>
    </source>
</reference>
<evidence type="ECO:0000256" key="2">
    <source>
        <dbReference type="SAM" id="MobiDB-lite"/>
    </source>
</evidence>
<dbReference type="InterPro" id="IPR042261">
    <property type="entry name" value="Lsr2-like_dimerization"/>
</dbReference>
<comment type="caution">
    <text evidence="5">The sequence shown here is derived from an EMBL/GenBank/DDBJ whole genome shotgun (WGS) entry which is preliminary data.</text>
</comment>
<feature type="compositionally biased region" description="Basic residues" evidence="2">
    <location>
        <begin position="56"/>
        <end position="65"/>
    </location>
</feature>
<dbReference type="AlphaFoldDB" id="A0A6H9YFN2"/>
<dbReference type="InterPro" id="IPR055370">
    <property type="entry name" value="Lsr2_DNA-bd"/>
</dbReference>
<feature type="region of interest" description="Disordered" evidence="2">
    <location>
        <begin position="54"/>
        <end position="78"/>
    </location>
</feature>
<dbReference type="Pfam" id="PF11774">
    <property type="entry name" value="Lsr2"/>
    <property type="match status" value="1"/>
</dbReference>
<feature type="domain" description="Lsr2 DNA-binding" evidence="4">
    <location>
        <begin position="73"/>
        <end position="108"/>
    </location>
</feature>
<name>A0A6H9YFN2_9ACTN</name>
<dbReference type="Pfam" id="PF23359">
    <property type="entry name" value="Lsr2_DNA-bd"/>
    <property type="match status" value="1"/>
</dbReference>
<evidence type="ECO:0000259" key="4">
    <source>
        <dbReference type="Pfam" id="PF23359"/>
    </source>
</evidence>
<evidence type="ECO:0000259" key="3">
    <source>
        <dbReference type="Pfam" id="PF11774"/>
    </source>
</evidence>
<dbReference type="GO" id="GO:0016746">
    <property type="term" value="F:acyltransferase activity"/>
    <property type="evidence" value="ECO:0007669"/>
    <property type="project" value="InterPro"/>
</dbReference>
<sequence length="109" mass="11804">MAQKIEVLLVDDLDGGKADETVRFALDGTAYEIDLSKKNAAKLRKGIEPFLAGARKSAKPGRRRGAASSAAGSRERSAAIREWARKSGIEVNARGRIPANVIEKYEQAH</sequence>
<evidence type="ECO:0000313" key="5">
    <source>
        <dbReference type="EMBL" id="KAB2342651.1"/>
    </source>
</evidence>
<accession>A0A6H9YFN2</accession>
<dbReference type="GO" id="GO:0003677">
    <property type="term" value="F:DNA binding"/>
    <property type="evidence" value="ECO:0007669"/>
    <property type="project" value="UniProtKB-KW"/>
</dbReference>
<keyword evidence="6" id="KW-1185">Reference proteome</keyword>
<dbReference type="InterPro" id="IPR036625">
    <property type="entry name" value="E3-bd_dom_sf"/>
</dbReference>
<dbReference type="Gene3D" id="4.10.320.10">
    <property type="entry name" value="E3-binding domain"/>
    <property type="match status" value="1"/>
</dbReference>
<proteinExistence type="predicted"/>
<dbReference type="Proteomes" id="UP000468735">
    <property type="component" value="Unassembled WGS sequence"/>
</dbReference>
<organism evidence="5 6">
    <name type="scientific">Actinomadura rudentiformis</name>
    <dbReference type="NCBI Taxonomy" id="359158"/>
    <lineage>
        <taxon>Bacteria</taxon>
        <taxon>Bacillati</taxon>
        <taxon>Actinomycetota</taxon>
        <taxon>Actinomycetes</taxon>
        <taxon>Streptosporangiales</taxon>
        <taxon>Thermomonosporaceae</taxon>
        <taxon>Actinomadura</taxon>
    </lineage>
</organism>
<dbReference type="Gene3D" id="3.30.60.230">
    <property type="entry name" value="Lsr2, dimerization domain"/>
    <property type="match status" value="1"/>
</dbReference>
<keyword evidence="1" id="KW-0238">DNA-binding</keyword>
<protein>
    <submittedName>
        <fullName evidence="5">Lsr2 family protein</fullName>
    </submittedName>
</protein>